<feature type="compositionally biased region" description="Basic and acidic residues" evidence="7">
    <location>
        <begin position="35"/>
        <end position="45"/>
    </location>
</feature>
<evidence type="ECO:0000256" key="6">
    <source>
        <dbReference type="ARBA" id="ARBA00024695"/>
    </source>
</evidence>
<keyword evidence="5" id="KW-0539">Nucleus</keyword>
<comment type="similarity">
    <text evidence="2">Belongs to the NOP14 family.</text>
</comment>
<evidence type="ECO:0000256" key="7">
    <source>
        <dbReference type="SAM" id="MobiDB-lite"/>
    </source>
</evidence>
<dbReference type="OrthoDB" id="441771at2759"/>
<dbReference type="GO" id="GO:0030692">
    <property type="term" value="C:Noc4p-Nop14p complex"/>
    <property type="evidence" value="ECO:0007669"/>
    <property type="project" value="TreeGrafter"/>
</dbReference>
<comment type="function">
    <text evidence="6">Involved in nucleolar processing of pre-18S ribosomal RNA. Has a role in the nuclear export of 40S pre-ribosomal subunit to the cytoplasm.</text>
</comment>
<dbReference type="InterPro" id="IPR007276">
    <property type="entry name" value="Nop14"/>
</dbReference>
<evidence type="ECO:0000256" key="5">
    <source>
        <dbReference type="ARBA" id="ARBA00023242"/>
    </source>
</evidence>
<dbReference type="EMBL" id="KV419396">
    <property type="protein sequence ID" value="KZS97818.1"/>
    <property type="molecule type" value="Genomic_DNA"/>
</dbReference>
<dbReference type="AlphaFoldDB" id="A0A164ZKN3"/>
<feature type="region of interest" description="Disordered" evidence="7">
    <location>
        <begin position="255"/>
        <end position="445"/>
    </location>
</feature>
<name>A0A164ZKN3_9AGAM</name>
<evidence type="ECO:0000256" key="1">
    <source>
        <dbReference type="ARBA" id="ARBA00004604"/>
    </source>
</evidence>
<feature type="region of interest" description="Disordered" evidence="7">
    <location>
        <begin position="854"/>
        <end position="900"/>
    </location>
</feature>
<feature type="compositionally biased region" description="Basic and acidic residues" evidence="7">
    <location>
        <begin position="876"/>
        <end position="891"/>
    </location>
</feature>
<dbReference type="STRING" id="1314777.A0A164ZKN3"/>
<evidence type="ECO:0000256" key="2">
    <source>
        <dbReference type="ARBA" id="ARBA00007466"/>
    </source>
</evidence>
<evidence type="ECO:0000256" key="4">
    <source>
        <dbReference type="ARBA" id="ARBA00022552"/>
    </source>
</evidence>
<protein>
    <submittedName>
        <fullName evidence="8">Nop14-like protein</fullName>
    </submittedName>
</protein>
<evidence type="ECO:0000256" key="3">
    <source>
        <dbReference type="ARBA" id="ARBA00022517"/>
    </source>
</evidence>
<keyword evidence="9" id="KW-1185">Reference proteome</keyword>
<feature type="region of interest" description="Disordered" evidence="7">
    <location>
        <begin position="163"/>
        <end position="216"/>
    </location>
</feature>
<organism evidence="8 9">
    <name type="scientific">Sistotremastrum niveocremeum HHB9708</name>
    <dbReference type="NCBI Taxonomy" id="1314777"/>
    <lineage>
        <taxon>Eukaryota</taxon>
        <taxon>Fungi</taxon>
        <taxon>Dikarya</taxon>
        <taxon>Basidiomycota</taxon>
        <taxon>Agaricomycotina</taxon>
        <taxon>Agaricomycetes</taxon>
        <taxon>Sistotremastrales</taxon>
        <taxon>Sistotremastraceae</taxon>
        <taxon>Sertulicium</taxon>
        <taxon>Sertulicium niveocremeum</taxon>
    </lineage>
</organism>
<dbReference type="GO" id="GO:0030490">
    <property type="term" value="P:maturation of SSU-rRNA"/>
    <property type="evidence" value="ECO:0007669"/>
    <property type="project" value="TreeGrafter"/>
</dbReference>
<feature type="compositionally biased region" description="Acidic residues" evidence="7">
    <location>
        <begin position="362"/>
        <end position="372"/>
    </location>
</feature>
<reference evidence="8 9" key="1">
    <citation type="journal article" date="2016" name="Mol. Biol. Evol.">
        <title>Comparative Genomics of Early-Diverging Mushroom-Forming Fungi Provides Insights into the Origins of Lignocellulose Decay Capabilities.</title>
        <authorList>
            <person name="Nagy L.G."/>
            <person name="Riley R."/>
            <person name="Tritt A."/>
            <person name="Adam C."/>
            <person name="Daum C."/>
            <person name="Floudas D."/>
            <person name="Sun H."/>
            <person name="Yadav J.S."/>
            <person name="Pangilinan J."/>
            <person name="Larsson K.H."/>
            <person name="Matsuura K."/>
            <person name="Barry K."/>
            <person name="Labutti K."/>
            <person name="Kuo R."/>
            <person name="Ohm R.A."/>
            <person name="Bhattacharya S.S."/>
            <person name="Shirouzu T."/>
            <person name="Yoshinaga Y."/>
            <person name="Martin F.M."/>
            <person name="Grigoriev I.V."/>
            <person name="Hibbett D.S."/>
        </authorList>
    </citation>
    <scope>NUCLEOTIDE SEQUENCE [LARGE SCALE GENOMIC DNA]</scope>
    <source>
        <strain evidence="8 9">HHB9708</strain>
    </source>
</reference>
<proteinExistence type="inferred from homology"/>
<evidence type="ECO:0000313" key="8">
    <source>
        <dbReference type="EMBL" id="KZS97818.1"/>
    </source>
</evidence>
<sequence>MAKGSQLSQLKSALAKADLSRTSHSKKRKSASAQPRDKNERTAKIQEIHEKLNPFDLKVTKLKHDVGGRKIKGAVGRPLVSRQAGLEKRKKTLLVEYDQKSRTGGIVDRRFGENDPTMAPEERMLERFTKERQRASRGTAFNLEDEDDLTHFGQSLSNMDDFDGIGLALDDEEEDGPRGQIDAQTVRRAHFGGFEEEEDDEQEDGQPPRKKSKAEVMAEVIAKSKEHKFQRQLEKESEEQIRHQLDDEFASIQSLLFAPKGPEDTEAGEAGSVTQTPSSEPLFKESASNPYNQIVRELAFDARSKPKDRTKTEEELALEEKERLEKAEHRRLKRMAGEPDSESEDEGDRGRRKHKRERGGDDLEDDFMEEDAPGALGSGLGATLADKVGEDESEEGEDEDGEDEDEDASEEAESGPEEFDVEDADADEMAKEPRSSKGKQKAKAKAASSELPFTFPCPESHDDFLEIIDGVDEKDVVTVIKRLRALYHPSLAEGNKLKQQTLQSVLLEHMLHLTSQDIPRFDLVNSLLADLRSLTEAYPTVAAENFREKLSTMQKNFARGLSKGVMSPEARTWPGPAELTLLRVIGDTWSTSDMDHPVVSPARLLMASYLGLCRLRSLRDVASGLFLCTLFFSYEKMSGRLVPEVINFLLQVMLHLAPHPFTSTSLPNTVSCPDLDSDFDEVLKLKPELAAQLEFEACDLPNLMQASSPVNEQSKINLLGACFRLISHAADVYKDLEGYPELLKPVSDIIGKLQLQQCSSIVRKRQKNLHERLEKSLTFALEARHPLVLQAHKPIPIATYTPRFSATSSSYIRNQDPDRDRAAASKLRRELKEERRGAMRELRKDAKFLAGVRAERQAEKDRKYNSSMKRVFGSIEGERAEEKAMEREKNKEKKRAGRGR</sequence>
<dbReference type="PANTHER" id="PTHR23183">
    <property type="entry name" value="NOP14"/>
    <property type="match status" value="1"/>
</dbReference>
<feature type="compositionally biased region" description="Acidic residues" evidence="7">
    <location>
        <begin position="194"/>
        <end position="204"/>
    </location>
</feature>
<feature type="compositionally biased region" description="Basic and acidic residues" evidence="7">
    <location>
        <begin position="298"/>
        <end position="328"/>
    </location>
</feature>
<dbReference type="PANTHER" id="PTHR23183:SF0">
    <property type="entry name" value="NUCLEOLAR PROTEIN 14"/>
    <property type="match status" value="1"/>
</dbReference>
<accession>A0A164ZKN3</accession>
<dbReference type="Pfam" id="PF04147">
    <property type="entry name" value="Nop14"/>
    <property type="match status" value="1"/>
</dbReference>
<gene>
    <name evidence="8" type="ORF">SISNIDRAFT_546865</name>
</gene>
<feature type="compositionally biased region" description="Acidic residues" evidence="7">
    <location>
        <begin position="389"/>
        <end position="427"/>
    </location>
</feature>
<dbReference type="Proteomes" id="UP000076722">
    <property type="component" value="Unassembled WGS sequence"/>
</dbReference>
<keyword evidence="3" id="KW-0690">Ribosome biogenesis</keyword>
<comment type="subcellular location">
    <subcellularLocation>
        <location evidence="1">Nucleus</location>
        <location evidence="1">Nucleolus</location>
    </subcellularLocation>
</comment>
<feature type="compositionally biased region" description="Polar residues" evidence="7">
    <location>
        <begin position="1"/>
        <end position="11"/>
    </location>
</feature>
<keyword evidence="4" id="KW-0698">rRNA processing</keyword>
<dbReference type="GO" id="GO:0032040">
    <property type="term" value="C:small-subunit processome"/>
    <property type="evidence" value="ECO:0007669"/>
    <property type="project" value="InterPro"/>
</dbReference>
<feature type="compositionally biased region" description="Basic and acidic residues" evidence="7">
    <location>
        <begin position="854"/>
        <end position="864"/>
    </location>
</feature>
<feature type="region of interest" description="Disordered" evidence="7">
    <location>
        <begin position="1"/>
        <end position="45"/>
    </location>
</feature>
<evidence type="ECO:0000313" key="9">
    <source>
        <dbReference type="Proteomes" id="UP000076722"/>
    </source>
</evidence>